<evidence type="ECO:0000313" key="2">
    <source>
        <dbReference type="Proteomes" id="UP000590524"/>
    </source>
</evidence>
<organism evidence="1 2">
    <name type="scientific">Sphingobium scionense</name>
    <dbReference type="NCBI Taxonomy" id="1404341"/>
    <lineage>
        <taxon>Bacteria</taxon>
        <taxon>Pseudomonadati</taxon>
        <taxon>Pseudomonadota</taxon>
        <taxon>Alphaproteobacteria</taxon>
        <taxon>Sphingomonadales</taxon>
        <taxon>Sphingomonadaceae</taxon>
        <taxon>Sphingobium</taxon>
    </lineage>
</organism>
<keyword evidence="2" id="KW-1185">Reference proteome</keyword>
<dbReference type="RefSeq" id="WP_188080638.1">
    <property type="nucleotide sequence ID" value="NZ_JACIEU010000002.1"/>
</dbReference>
<comment type="caution">
    <text evidence="1">The sequence shown here is derived from an EMBL/GenBank/DDBJ whole genome shotgun (WGS) entry which is preliminary data.</text>
</comment>
<protein>
    <submittedName>
        <fullName evidence="1">Uncharacterized protein</fullName>
    </submittedName>
</protein>
<gene>
    <name evidence="1" type="ORF">GGQ90_000459</name>
</gene>
<dbReference type="Proteomes" id="UP000590524">
    <property type="component" value="Unassembled WGS sequence"/>
</dbReference>
<accession>A0A7W6LLU8</accession>
<sequence>MIEKAPRKYRLQDYANAEADVAIRSDQDVLLIWRSTTDYQRLTPHQKAARAELQRRGIRVEGASVPRSN</sequence>
<name>A0A7W6LLU8_9SPHN</name>
<dbReference type="EMBL" id="JACIEU010000002">
    <property type="protein sequence ID" value="MBB4146704.1"/>
    <property type="molecule type" value="Genomic_DNA"/>
</dbReference>
<dbReference type="AlphaFoldDB" id="A0A7W6LLU8"/>
<reference evidence="1 2" key="1">
    <citation type="submission" date="2020-08" db="EMBL/GenBank/DDBJ databases">
        <title>Genomic Encyclopedia of Type Strains, Phase IV (KMG-IV): sequencing the most valuable type-strain genomes for metagenomic binning, comparative biology and taxonomic classification.</title>
        <authorList>
            <person name="Goeker M."/>
        </authorList>
    </citation>
    <scope>NUCLEOTIDE SEQUENCE [LARGE SCALE GENOMIC DNA]</scope>
    <source>
        <strain evidence="1 2">DSM 19371</strain>
    </source>
</reference>
<evidence type="ECO:0000313" key="1">
    <source>
        <dbReference type="EMBL" id="MBB4146704.1"/>
    </source>
</evidence>
<proteinExistence type="predicted"/>